<dbReference type="Proteomes" id="UP000509568">
    <property type="component" value="Chromosome"/>
</dbReference>
<name>A0A7D5HAZ0_9PSED</name>
<dbReference type="Gene3D" id="3.40.720.10">
    <property type="entry name" value="Alkaline Phosphatase, subunit A"/>
    <property type="match status" value="1"/>
</dbReference>
<dbReference type="GO" id="GO:0005737">
    <property type="term" value="C:cytoplasm"/>
    <property type="evidence" value="ECO:0007669"/>
    <property type="project" value="TreeGrafter"/>
</dbReference>
<dbReference type="CDD" id="cd16150">
    <property type="entry name" value="sulfatase_like"/>
    <property type="match status" value="1"/>
</dbReference>
<keyword evidence="3 5" id="KW-0378">Hydrolase</keyword>
<keyword evidence="2" id="KW-0479">Metal-binding</keyword>
<comment type="similarity">
    <text evidence="1">Belongs to the sulfatase family.</text>
</comment>
<dbReference type="KEGG" id="pez:HWQ56_14010"/>
<dbReference type="AlphaFoldDB" id="A0A7D5HAZ0"/>
<dbReference type="InterPro" id="IPR024607">
    <property type="entry name" value="Sulfatase_CS"/>
</dbReference>
<dbReference type="GO" id="GO:0046872">
    <property type="term" value="F:metal ion binding"/>
    <property type="evidence" value="ECO:0007669"/>
    <property type="project" value="UniProtKB-KW"/>
</dbReference>
<accession>A0A7D5HAZ0</accession>
<dbReference type="GO" id="GO:0004423">
    <property type="term" value="F:iduronate-2-sulfatase activity"/>
    <property type="evidence" value="ECO:0007669"/>
    <property type="project" value="TreeGrafter"/>
</dbReference>
<keyword evidence="6" id="KW-1185">Reference proteome</keyword>
<dbReference type="InterPro" id="IPR017850">
    <property type="entry name" value="Alkaline_phosphatase_core_sf"/>
</dbReference>
<dbReference type="Pfam" id="PF00884">
    <property type="entry name" value="Sulfatase"/>
    <property type="match status" value="1"/>
</dbReference>
<protein>
    <submittedName>
        <fullName evidence="5">Sulfatase-like hydrolase/transferase</fullName>
    </submittedName>
</protein>
<reference evidence="5 6" key="1">
    <citation type="submission" date="2020-06" db="EMBL/GenBank/DDBJ databases">
        <title>Pseudomonas eucalypticola sp. nov., an endophyte of Eucalyptus dunnii leaves with biocontrol ability of eucalyptus leaf blight.</title>
        <authorList>
            <person name="Liu Y."/>
            <person name="Song Z."/>
            <person name="Zeng H."/>
            <person name="Lu M."/>
            <person name="Wang X."/>
            <person name="Lian X."/>
            <person name="Zhang Q."/>
        </authorList>
    </citation>
    <scope>NUCLEOTIDE SEQUENCE [LARGE SCALE GENOMIC DNA]</scope>
    <source>
        <strain evidence="5 6">NP-1</strain>
    </source>
</reference>
<dbReference type="InterPro" id="IPR000917">
    <property type="entry name" value="Sulfatase_N"/>
</dbReference>
<proteinExistence type="inferred from homology"/>
<dbReference type="PANTHER" id="PTHR45953:SF1">
    <property type="entry name" value="IDURONATE 2-SULFATASE"/>
    <property type="match status" value="1"/>
</dbReference>
<evidence type="ECO:0000313" key="5">
    <source>
        <dbReference type="EMBL" id="QKZ07684.1"/>
    </source>
</evidence>
<feature type="domain" description="Sulfatase N-terminal" evidence="4">
    <location>
        <begin position="12"/>
        <end position="346"/>
    </location>
</feature>
<dbReference type="PROSITE" id="PS00523">
    <property type="entry name" value="SULFATASE_1"/>
    <property type="match status" value="1"/>
</dbReference>
<evidence type="ECO:0000259" key="4">
    <source>
        <dbReference type="Pfam" id="PF00884"/>
    </source>
</evidence>
<dbReference type="SUPFAM" id="SSF53649">
    <property type="entry name" value="Alkaline phosphatase-like"/>
    <property type="match status" value="1"/>
</dbReference>
<gene>
    <name evidence="5" type="ORF">HWQ56_14010</name>
</gene>
<evidence type="ECO:0000313" key="6">
    <source>
        <dbReference type="Proteomes" id="UP000509568"/>
    </source>
</evidence>
<dbReference type="PANTHER" id="PTHR45953">
    <property type="entry name" value="IDURONATE 2-SULFATASE"/>
    <property type="match status" value="1"/>
</dbReference>
<organism evidence="5 6">
    <name type="scientific">Pseudomonas eucalypticola</name>
    <dbReference type="NCBI Taxonomy" id="2599595"/>
    <lineage>
        <taxon>Bacteria</taxon>
        <taxon>Pseudomonadati</taxon>
        <taxon>Pseudomonadota</taxon>
        <taxon>Gammaproteobacteria</taxon>
        <taxon>Pseudomonadales</taxon>
        <taxon>Pseudomonadaceae</taxon>
        <taxon>Pseudomonas</taxon>
    </lineage>
</organism>
<evidence type="ECO:0000256" key="3">
    <source>
        <dbReference type="ARBA" id="ARBA00022801"/>
    </source>
</evidence>
<sequence length="498" mass="55685">MSSQAPVAPQRPNFIIFVADQLRADYLPGFNPQTPVRSPALDRLAAQGVRFGQVFTQHSVCSPSRVSFLTGLYPHVHGHRTLQYLLTPQDPNFLRTFKDNGYHVVHAGARGDTFGPGAAEVSLHEHGFADTGITDLRDFIKPKPHGEPGSLARAHYEGERDATAVDFDEQVIRTAQAWLAGAPKAPWVLYIPLLSPHPPFAAAQPWFSHYPRDAMPLPRHGSGAMPAFHHPLATRHGWDRLRPWQWQELRAVYAGMVSRLDSLIGRVMDTHAQHSGGRPAYTAFFSDHGEYLGDYGLAEKWPAGVEECLVRTPVIIAGPGIAQGAQCDALVELIDLFPTLLDLAGIRAQHDHFGRAFTACLRDPSEPHRQAVFSEGGFRREEAALMERGGYPYDLKSQLQHEQPETVGKVVALRTREWTYVWRLYEPAQLFDRLNDPHERHNLADEPGYVHVQQQLMARVLRWLVETADVIDPGQQQRFVAVELPRPGHGSLPRSHAT</sequence>
<dbReference type="EMBL" id="CP056030">
    <property type="protein sequence ID" value="QKZ07684.1"/>
    <property type="molecule type" value="Genomic_DNA"/>
</dbReference>
<keyword evidence="5" id="KW-0808">Transferase</keyword>
<evidence type="ECO:0000256" key="2">
    <source>
        <dbReference type="ARBA" id="ARBA00022723"/>
    </source>
</evidence>
<evidence type="ECO:0000256" key="1">
    <source>
        <dbReference type="ARBA" id="ARBA00008779"/>
    </source>
</evidence>
<dbReference type="GO" id="GO:0016740">
    <property type="term" value="F:transferase activity"/>
    <property type="evidence" value="ECO:0007669"/>
    <property type="project" value="UniProtKB-KW"/>
</dbReference>